<dbReference type="InterPro" id="IPR029058">
    <property type="entry name" value="AB_hydrolase_fold"/>
</dbReference>
<dbReference type="Proteomes" id="UP001342314">
    <property type="component" value="Unassembled WGS sequence"/>
</dbReference>
<evidence type="ECO:0000256" key="4">
    <source>
        <dbReference type="ARBA" id="ARBA00022670"/>
    </source>
</evidence>
<dbReference type="GO" id="GO:0000324">
    <property type="term" value="C:fungal-type vacuole"/>
    <property type="evidence" value="ECO:0007669"/>
    <property type="project" value="TreeGrafter"/>
</dbReference>
<evidence type="ECO:0000256" key="7">
    <source>
        <dbReference type="SAM" id="SignalP"/>
    </source>
</evidence>
<keyword evidence="6" id="KW-0325">Glycoprotein</keyword>
<dbReference type="EMBL" id="BQKY01000001">
    <property type="protein sequence ID" value="GJN87454.1"/>
    <property type="molecule type" value="Genomic_DNA"/>
</dbReference>
<keyword evidence="4" id="KW-0645">Protease</keyword>
<keyword evidence="5" id="KW-0378">Hydrolase</keyword>
<keyword evidence="7" id="KW-0732">Signal</keyword>
<proteinExistence type="inferred from homology"/>
<dbReference type="SUPFAM" id="SSF53474">
    <property type="entry name" value="alpha/beta-Hydrolases"/>
    <property type="match status" value="1"/>
</dbReference>
<feature type="chain" id="PRO_5043394433" description="carboxypeptidase C" evidence="7">
    <location>
        <begin position="19"/>
        <end position="465"/>
    </location>
</feature>
<comment type="similarity">
    <text evidence="1">Belongs to the peptidase S10 family.</text>
</comment>
<dbReference type="PANTHER" id="PTHR11802">
    <property type="entry name" value="SERINE PROTEASE FAMILY S10 SERINE CARBOXYPEPTIDASE"/>
    <property type="match status" value="1"/>
</dbReference>
<evidence type="ECO:0000256" key="5">
    <source>
        <dbReference type="ARBA" id="ARBA00022801"/>
    </source>
</evidence>
<gene>
    <name evidence="8" type="ORF">Rhopal_000403-T1</name>
</gene>
<dbReference type="GO" id="GO:0004185">
    <property type="term" value="F:serine-type carboxypeptidase activity"/>
    <property type="evidence" value="ECO:0007669"/>
    <property type="project" value="UniProtKB-EC"/>
</dbReference>
<sequence length="465" mass="51838">MLALAQLAAAALSLPAHGLPQSQHVFASVPPNPFSSLSHPDLPGQRLRVREPQGLCDPSVHQTSGYLDTDAGHHFYFWSFESRNDPANDPVVLWLNGGPGCSSFTGLLQELGPCRIQPNGHEPVYNPYSWTNNASVIFLDQPVGVGYSYTDRHDKGIWSTEAAARDVYAFLQIYFDFYADKFGNNPFHIAGESFAGRYIPLFADYILNMNHKAESSESLRKINLSSVMIGNGFTDPLRQYASYFPTVCTNKTGYGPYVDAVGCQKMESALPACQSLVKACYEHPSNSALCVSASAFCETRLTEFYFKTGRSSYNMEKFGDYVEEKWIEHWLNTDKVRHELGVDLDPHGHGVKKFQGCSGKVGWHFEATGDGCNWWGNADWSSALEWTNATGFSDEPLRPWFPSPELSHEGDPAKRAGQFRQFGNFAFATVDAAGHFVPYDKPKEALALFQRWTSQRKVGFAAEQR</sequence>
<dbReference type="Pfam" id="PF00450">
    <property type="entry name" value="Peptidase_S10"/>
    <property type="match status" value="2"/>
</dbReference>
<evidence type="ECO:0000256" key="2">
    <source>
        <dbReference type="ARBA" id="ARBA00012446"/>
    </source>
</evidence>
<evidence type="ECO:0000313" key="9">
    <source>
        <dbReference type="Proteomes" id="UP001342314"/>
    </source>
</evidence>
<organism evidence="8 9">
    <name type="scientific">Rhodotorula paludigena</name>
    <dbReference type="NCBI Taxonomy" id="86838"/>
    <lineage>
        <taxon>Eukaryota</taxon>
        <taxon>Fungi</taxon>
        <taxon>Dikarya</taxon>
        <taxon>Basidiomycota</taxon>
        <taxon>Pucciniomycotina</taxon>
        <taxon>Microbotryomycetes</taxon>
        <taxon>Sporidiobolales</taxon>
        <taxon>Sporidiobolaceae</taxon>
        <taxon>Rhodotorula</taxon>
    </lineage>
</organism>
<evidence type="ECO:0000256" key="6">
    <source>
        <dbReference type="ARBA" id="ARBA00023180"/>
    </source>
</evidence>
<dbReference type="EC" id="3.4.16.5" evidence="2"/>
<evidence type="ECO:0000313" key="8">
    <source>
        <dbReference type="EMBL" id="GJN87454.1"/>
    </source>
</evidence>
<dbReference type="GO" id="GO:0006508">
    <property type="term" value="P:proteolysis"/>
    <property type="evidence" value="ECO:0007669"/>
    <property type="project" value="UniProtKB-KW"/>
</dbReference>
<protein>
    <recommendedName>
        <fullName evidence="2">carboxypeptidase C</fullName>
        <ecNumber evidence="2">3.4.16.5</ecNumber>
    </recommendedName>
</protein>
<comment type="caution">
    <text evidence="8">The sequence shown here is derived from an EMBL/GenBank/DDBJ whole genome shotgun (WGS) entry which is preliminary data.</text>
</comment>
<dbReference type="Gene3D" id="1.10.287.410">
    <property type="match status" value="1"/>
</dbReference>
<name>A0AAV5GDL7_9BASI</name>
<keyword evidence="9" id="KW-1185">Reference proteome</keyword>
<keyword evidence="3" id="KW-0121">Carboxypeptidase</keyword>
<dbReference type="AlphaFoldDB" id="A0AAV5GDL7"/>
<dbReference type="PANTHER" id="PTHR11802:SF113">
    <property type="entry name" value="SERINE CARBOXYPEPTIDASE CTSA-4.1"/>
    <property type="match status" value="1"/>
</dbReference>
<dbReference type="InterPro" id="IPR001563">
    <property type="entry name" value="Peptidase_S10"/>
</dbReference>
<dbReference type="PRINTS" id="PR00724">
    <property type="entry name" value="CRBOXYPTASEC"/>
</dbReference>
<reference evidence="8 9" key="1">
    <citation type="submission" date="2021-12" db="EMBL/GenBank/DDBJ databases">
        <title>High titer production of polyol ester of fatty acids by Rhodotorula paludigena BS15 towards product separation-free biomass refinery.</title>
        <authorList>
            <person name="Mano J."/>
            <person name="Ono H."/>
            <person name="Tanaka T."/>
            <person name="Naito K."/>
            <person name="Sushida H."/>
            <person name="Ike M."/>
            <person name="Tokuyasu K."/>
            <person name="Kitaoka M."/>
        </authorList>
    </citation>
    <scope>NUCLEOTIDE SEQUENCE [LARGE SCALE GENOMIC DNA]</scope>
    <source>
        <strain evidence="8 9">BS15</strain>
    </source>
</reference>
<dbReference type="Gene3D" id="3.40.50.1820">
    <property type="entry name" value="alpha/beta hydrolase"/>
    <property type="match status" value="2"/>
</dbReference>
<accession>A0AAV5GDL7</accession>
<evidence type="ECO:0000256" key="3">
    <source>
        <dbReference type="ARBA" id="ARBA00022645"/>
    </source>
</evidence>
<evidence type="ECO:0000256" key="1">
    <source>
        <dbReference type="ARBA" id="ARBA00009431"/>
    </source>
</evidence>
<feature type="signal peptide" evidence="7">
    <location>
        <begin position="1"/>
        <end position="18"/>
    </location>
</feature>